<dbReference type="Gene3D" id="3.90.1720.10">
    <property type="entry name" value="endopeptidase domain like (from Nostoc punctiforme)"/>
    <property type="match status" value="1"/>
</dbReference>
<dbReference type="InterPro" id="IPR051794">
    <property type="entry name" value="PG_Endopeptidase_C40"/>
</dbReference>
<evidence type="ECO:0000256" key="4">
    <source>
        <dbReference type="ARBA" id="ARBA00022807"/>
    </source>
</evidence>
<dbReference type="Pfam" id="PF00877">
    <property type="entry name" value="NLPC_P60"/>
    <property type="match status" value="1"/>
</dbReference>
<keyword evidence="7" id="KW-1185">Reference proteome</keyword>
<name>A0A7W7VNC6_9ACTN</name>
<dbReference type="InterPro" id="IPR000064">
    <property type="entry name" value="NLP_P60_dom"/>
</dbReference>
<keyword evidence="3 6" id="KW-0378">Hydrolase</keyword>
<comment type="similarity">
    <text evidence="1">Belongs to the peptidase C40 family.</text>
</comment>
<dbReference type="PANTHER" id="PTHR47359:SF3">
    <property type="entry name" value="NLP_P60 DOMAIN-CONTAINING PROTEIN-RELATED"/>
    <property type="match status" value="1"/>
</dbReference>
<evidence type="ECO:0000256" key="3">
    <source>
        <dbReference type="ARBA" id="ARBA00022801"/>
    </source>
</evidence>
<organism evidence="6 7">
    <name type="scientific">Streptosporangium saharense</name>
    <dbReference type="NCBI Taxonomy" id="1706840"/>
    <lineage>
        <taxon>Bacteria</taxon>
        <taxon>Bacillati</taxon>
        <taxon>Actinomycetota</taxon>
        <taxon>Actinomycetes</taxon>
        <taxon>Streptosporangiales</taxon>
        <taxon>Streptosporangiaceae</taxon>
        <taxon>Streptosporangium</taxon>
    </lineage>
</organism>
<dbReference type="GO" id="GO:0006508">
    <property type="term" value="P:proteolysis"/>
    <property type="evidence" value="ECO:0007669"/>
    <property type="project" value="UniProtKB-KW"/>
</dbReference>
<keyword evidence="4" id="KW-0788">Thiol protease</keyword>
<evidence type="ECO:0000313" key="6">
    <source>
        <dbReference type="EMBL" id="MBB4916065.1"/>
    </source>
</evidence>
<evidence type="ECO:0000256" key="1">
    <source>
        <dbReference type="ARBA" id="ARBA00007074"/>
    </source>
</evidence>
<protein>
    <submittedName>
        <fullName evidence="6">Cell wall-associated NlpC family hydrolase</fullName>
    </submittedName>
</protein>
<evidence type="ECO:0000256" key="2">
    <source>
        <dbReference type="ARBA" id="ARBA00022670"/>
    </source>
</evidence>
<dbReference type="GO" id="GO:0008234">
    <property type="term" value="F:cysteine-type peptidase activity"/>
    <property type="evidence" value="ECO:0007669"/>
    <property type="project" value="UniProtKB-KW"/>
</dbReference>
<dbReference type="InterPro" id="IPR038765">
    <property type="entry name" value="Papain-like_cys_pep_sf"/>
</dbReference>
<dbReference type="PANTHER" id="PTHR47359">
    <property type="entry name" value="PEPTIDOGLYCAN DL-ENDOPEPTIDASE CWLO"/>
    <property type="match status" value="1"/>
</dbReference>
<dbReference type="PROSITE" id="PS51935">
    <property type="entry name" value="NLPC_P60"/>
    <property type="match status" value="1"/>
</dbReference>
<proteinExistence type="inferred from homology"/>
<accession>A0A7W7VNC6</accession>
<reference evidence="6 7" key="1">
    <citation type="submission" date="2020-08" db="EMBL/GenBank/DDBJ databases">
        <title>Genomic Encyclopedia of Type Strains, Phase III (KMG-III): the genomes of soil and plant-associated and newly described type strains.</title>
        <authorList>
            <person name="Whitman W."/>
        </authorList>
    </citation>
    <scope>NUCLEOTIDE SEQUENCE [LARGE SCALE GENOMIC DNA]</scope>
    <source>
        <strain evidence="6 7">CECT 8840</strain>
    </source>
</reference>
<dbReference type="Proteomes" id="UP000552644">
    <property type="component" value="Unassembled WGS sequence"/>
</dbReference>
<dbReference type="EMBL" id="JACHJP010000002">
    <property type="protein sequence ID" value="MBB4916065.1"/>
    <property type="molecule type" value="Genomic_DNA"/>
</dbReference>
<keyword evidence="2" id="KW-0645">Protease</keyword>
<dbReference type="AlphaFoldDB" id="A0A7W7VNC6"/>
<sequence length="186" mass="19923">MRRWVGFSVVVAGTLLVCGGSVPILPALLNRVTTIAYAIKAGQHQPGWQGGRIPYSWGGGHDEVPGPSLGTCVGYRGAIKPCPATTTRGLDCSGLARWVYSLAYGGDVLGPGNTDDHLRRLSRIPASVARPGDLVFYGRLTGRAKTHHVGIYVGDGKMINALRTGTRVRLDPITTVKDFAGYFRYL</sequence>
<feature type="domain" description="NlpC/P60" evidence="5">
    <location>
        <begin position="32"/>
        <end position="186"/>
    </location>
</feature>
<comment type="caution">
    <text evidence="6">The sequence shown here is derived from an EMBL/GenBank/DDBJ whole genome shotgun (WGS) entry which is preliminary data.</text>
</comment>
<dbReference type="SUPFAM" id="SSF54001">
    <property type="entry name" value="Cysteine proteinases"/>
    <property type="match status" value="1"/>
</dbReference>
<gene>
    <name evidence="6" type="ORF">FHS44_003150</name>
</gene>
<evidence type="ECO:0000313" key="7">
    <source>
        <dbReference type="Proteomes" id="UP000552644"/>
    </source>
</evidence>
<evidence type="ECO:0000259" key="5">
    <source>
        <dbReference type="PROSITE" id="PS51935"/>
    </source>
</evidence>